<dbReference type="KEGG" id="mrr:Moror_4024"/>
<sequence>MPPTPVLPMENGVLDLYRAEVTHPVHVSAHFLRATTVAPFQVHVRQLETEKGFTNLIAELIQEDVLKITTHQIFSDLKPNDDGTQPSYLTLAPPSSYARRLPPSVPAPI</sequence>
<dbReference type="Proteomes" id="UP000017559">
    <property type="component" value="Unassembled WGS sequence"/>
</dbReference>
<gene>
    <name evidence="3" type="ORF">Moror_4024</name>
</gene>
<dbReference type="HOGENOM" id="CLU_2184616_0_0_1"/>
<proteinExistence type="predicted"/>
<evidence type="ECO:0000313" key="4">
    <source>
        <dbReference type="Proteomes" id="UP000017559"/>
    </source>
</evidence>
<evidence type="ECO:0000256" key="1">
    <source>
        <dbReference type="SAM" id="MobiDB-lite"/>
    </source>
</evidence>
<dbReference type="Pfam" id="PF13622">
    <property type="entry name" value="4HBT_3"/>
    <property type="match status" value="1"/>
</dbReference>
<evidence type="ECO:0000259" key="2">
    <source>
        <dbReference type="Pfam" id="PF13622"/>
    </source>
</evidence>
<accession>V2XQY7</accession>
<dbReference type="AlphaFoldDB" id="V2XQY7"/>
<name>V2XQY7_MONRO</name>
<feature type="region of interest" description="Disordered" evidence="1">
    <location>
        <begin position="77"/>
        <end position="109"/>
    </location>
</feature>
<feature type="domain" description="Acyl-CoA thioesterase-like N-terminal HotDog" evidence="2">
    <location>
        <begin position="23"/>
        <end position="69"/>
    </location>
</feature>
<reference evidence="3 4" key="1">
    <citation type="journal article" date="2014" name="BMC Genomics">
        <title>Genome and secretome analysis of the hemibiotrophic fungal pathogen, Moniliophthora roreri, which causes frosty pod rot disease of cacao: mechanisms of the biotrophic and necrotrophic phases.</title>
        <authorList>
            <person name="Meinhardt L.W."/>
            <person name="Costa G.G.L."/>
            <person name="Thomazella D.P.T."/>
            <person name="Teixeira P.J.P.L."/>
            <person name="Carazzolle M.F."/>
            <person name="Schuster S.C."/>
            <person name="Carlson J.E."/>
            <person name="Guiltinan M.J."/>
            <person name="Mieczkowski P."/>
            <person name="Farmer A."/>
            <person name="Ramaraj T."/>
            <person name="Crozier J."/>
            <person name="Davis R.E."/>
            <person name="Shao J."/>
            <person name="Melnick R.L."/>
            <person name="Pereira G.A.G."/>
            <person name="Bailey B.A."/>
        </authorList>
    </citation>
    <scope>NUCLEOTIDE SEQUENCE [LARGE SCALE GENOMIC DNA]</scope>
    <source>
        <strain evidence="3 4">MCA 2997</strain>
    </source>
</reference>
<protein>
    <recommendedName>
        <fullName evidence="2">Acyl-CoA thioesterase-like N-terminal HotDog domain-containing protein</fullName>
    </recommendedName>
</protein>
<dbReference type="InterPro" id="IPR049449">
    <property type="entry name" value="TesB_ACOT8-like_N"/>
</dbReference>
<organism evidence="3 4">
    <name type="scientific">Moniliophthora roreri (strain MCA 2997)</name>
    <name type="common">Cocoa frosty pod rot fungus</name>
    <name type="synonym">Crinipellis roreri</name>
    <dbReference type="NCBI Taxonomy" id="1381753"/>
    <lineage>
        <taxon>Eukaryota</taxon>
        <taxon>Fungi</taxon>
        <taxon>Dikarya</taxon>
        <taxon>Basidiomycota</taxon>
        <taxon>Agaricomycotina</taxon>
        <taxon>Agaricomycetes</taxon>
        <taxon>Agaricomycetidae</taxon>
        <taxon>Agaricales</taxon>
        <taxon>Marasmiineae</taxon>
        <taxon>Marasmiaceae</taxon>
        <taxon>Moniliophthora</taxon>
    </lineage>
</organism>
<evidence type="ECO:0000313" key="3">
    <source>
        <dbReference type="EMBL" id="ESK95266.1"/>
    </source>
</evidence>
<dbReference type="InterPro" id="IPR042171">
    <property type="entry name" value="Acyl-CoA_hotdog"/>
</dbReference>
<comment type="caution">
    <text evidence="3">The sequence shown here is derived from an EMBL/GenBank/DDBJ whole genome shotgun (WGS) entry which is preliminary data.</text>
</comment>
<dbReference type="EMBL" id="AWSO01000101">
    <property type="protein sequence ID" value="ESK95266.1"/>
    <property type="molecule type" value="Genomic_DNA"/>
</dbReference>
<dbReference type="Gene3D" id="2.40.160.210">
    <property type="entry name" value="Acyl-CoA thioesterase, double hotdog domain"/>
    <property type="match status" value="1"/>
</dbReference>
<dbReference type="OrthoDB" id="2532955at2759"/>
<dbReference type="STRING" id="1381753.V2XQY7"/>
<keyword evidence="4" id="KW-1185">Reference proteome</keyword>